<dbReference type="PANTHER" id="PTHR33835">
    <property type="entry name" value="YALI0C07656P"/>
    <property type="match status" value="1"/>
</dbReference>
<keyword evidence="2" id="KW-1185">Reference proteome</keyword>
<dbReference type="InterPro" id="IPR025638">
    <property type="entry name" value="DUF4336"/>
</dbReference>
<dbReference type="Proteomes" id="UP000050863">
    <property type="component" value="Unassembled WGS sequence"/>
</dbReference>
<dbReference type="EMBL" id="LLXZ01000105">
    <property type="protein sequence ID" value="KRR07034.1"/>
    <property type="molecule type" value="Genomic_DNA"/>
</dbReference>
<organism evidence="1 2">
    <name type="scientific">Bradyrhizobium jicamae</name>
    <dbReference type="NCBI Taxonomy" id="280332"/>
    <lineage>
        <taxon>Bacteria</taxon>
        <taxon>Pseudomonadati</taxon>
        <taxon>Pseudomonadota</taxon>
        <taxon>Alphaproteobacteria</taxon>
        <taxon>Hyphomicrobiales</taxon>
        <taxon>Nitrobacteraceae</taxon>
        <taxon>Bradyrhizobium</taxon>
    </lineage>
</organism>
<proteinExistence type="predicted"/>
<dbReference type="AlphaFoldDB" id="A0A0R3LGS2"/>
<evidence type="ECO:0000313" key="1">
    <source>
        <dbReference type="EMBL" id="KRR07034.1"/>
    </source>
</evidence>
<protein>
    <recommendedName>
        <fullName evidence="3">DUF4336 domain-containing protein</fullName>
    </recommendedName>
</protein>
<reference evidence="1 2" key="1">
    <citation type="submission" date="2014-03" db="EMBL/GenBank/DDBJ databases">
        <title>Bradyrhizobium valentinum sp. nov., isolated from effective nodules of Lupinus mariae-josephae, a lupine endemic of basic-lime soils in Eastern Spain.</title>
        <authorList>
            <person name="Duran D."/>
            <person name="Rey L."/>
            <person name="Navarro A."/>
            <person name="Busquets A."/>
            <person name="Imperial J."/>
            <person name="Ruiz-Argueso T."/>
        </authorList>
    </citation>
    <scope>NUCLEOTIDE SEQUENCE [LARGE SCALE GENOMIC DNA]</scope>
    <source>
        <strain evidence="1 2">PAC68</strain>
    </source>
</reference>
<dbReference type="Pfam" id="PF14234">
    <property type="entry name" value="DUF4336"/>
    <property type="match status" value="1"/>
</dbReference>
<dbReference type="STRING" id="280332.CQ12_24625"/>
<dbReference type="RefSeq" id="WP_057836508.1">
    <property type="nucleotide sequence ID" value="NZ_LLXZ01000105.1"/>
</dbReference>
<dbReference type="OrthoDB" id="450111at2"/>
<accession>A0A0R3LGS2</accession>
<dbReference type="PANTHER" id="PTHR33835:SF1">
    <property type="entry name" value="METALLO-BETA-LACTAMASE DOMAIN-CONTAINING PROTEIN"/>
    <property type="match status" value="1"/>
</dbReference>
<name>A0A0R3LGS2_9BRAD</name>
<evidence type="ECO:0008006" key="3">
    <source>
        <dbReference type="Google" id="ProtNLM"/>
    </source>
</evidence>
<dbReference type="SUPFAM" id="SSF56281">
    <property type="entry name" value="Metallo-hydrolase/oxidoreductase"/>
    <property type="match status" value="1"/>
</dbReference>
<gene>
    <name evidence="1" type="ORF">CQ12_24625</name>
</gene>
<dbReference type="InterPro" id="IPR036866">
    <property type="entry name" value="RibonucZ/Hydroxyglut_hydro"/>
</dbReference>
<evidence type="ECO:0000313" key="2">
    <source>
        <dbReference type="Proteomes" id="UP000050863"/>
    </source>
</evidence>
<sequence>MTEPDRETYPPLNTLKPVIDDVWIVDGPLIEFGPAPFRMPFPTRMTILRIGRELLIHSPTPLTDGLKSEITAIGEPAWIIGPNRIHYWWIPEWCEAYPDAVAYLAPRIMDQAGGRLDRVSHRCRLLDDRSGYPWGGAIDTLPVHGSYMSEVVFFHRPSRTLVLTDMIENFEPQKLGLLARVLTWLGGAQHPDGKMPRDLRLTYRARMDELRAAVDVMIGWDPARIILAHGRWYERDGADELRRAFRWLAKS</sequence>
<comment type="caution">
    <text evidence="1">The sequence shown here is derived from an EMBL/GenBank/DDBJ whole genome shotgun (WGS) entry which is preliminary data.</text>
</comment>